<evidence type="ECO:0000256" key="3">
    <source>
        <dbReference type="ARBA" id="ARBA00022840"/>
    </source>
</evidence>
<dbReference type="Pfam" id="PF00005">
    <property type="entry name" value="ABC_tran"/>
    <property type="match status" value="1"/>
</dbReference>
<dbReference type="SMART" id="SM00382">
    <property type="entry name" value="AAA"/>
    <property type="match status" value="1"/>
</dbReference>
<evidence type="ECO:0000313" key="5">
    <source>
        <dbReference type="EMBL" id="KOO37811.1"/>
    </source>
</evidence>
<feature type="domain" description="ABC transporter" evidence="4">
    <location>
        <begin position="5"/>
        <end position="230"/>
    </location>
</feature>
<name>A0A0M0KG65_ALKHA</name>
<dbReference type="RefSeq" id="WP_053430321.1">
    <property type="nucleotide sequence ID" value="NZ_CP040441.1"/>
</dbReference>
<sequence length="283" mass="31959">MTATITCDHVSMTIKGEEILSSISCTFEENKIYGLLGRNGAGKTTFMKLLTGQLLPTSGSIRLNGEDPFNNEKAQMHLCFIKENGNFLKGLTVNQLIKNIPSFFPNWDDQLVDELLDRFELPRHKRISTFSKGMESALGITVGLGSRAPVTIFDEPYIGMDAANRQLFYDRLVEDYAEHPRTIIISTHLIDEIASVFERITVIRKGKMIVDQEVDSLRNHAFKLTGKENDFDFLQGVQVLDEQRFMGKRTLTVLDEHGTLQSIPASIQKQPLSLQDFMVQVTK</sequence>
<dbReference type="InterPro" id="IPR003593">
    <property type="entry name" value="AAA+_ATPase"/>
</dbReference>
<dbReference type="Gene3D" id="3.40.50.300">
    <property type="entry name" value="P-loop containing nucleotide triphosphate hydrolases"/>
    <property type="match status" value="1"/>
</dbReference>
<dbReference type="AlphaFoldDB" id="A0A0M0KG65"/>
<evidence type="ECO:0000259" key="4">
    <source>
        <dbReference type="PROSITE" id="PS50893"/>
    </source>
</evidence>
<dbReference type="InterPro" id="IPR051782">
    <property type="entry name" value="ABC_Transporter_VariousFunc"/>
</dbReference>
<evidence type="ECO:0000256" key="2">
    <source>
        <dbReference type="ARBA" id="ARBA00022741"/>
    </source>
</evidence>
<dbReference type="GO" id="GO:0016887">
    <property type="term" value="F:ATP hydrolysis activity"/>
    <property type="evidence" value="ECO:0007669"/>
    <property type="project" value="InterPro"/>
</dbReference>
<keyword evidence="2" id="KW-0547">Nucleotide-binding</keyword>
<protein>
    <submittedName>
        <fullName evidence="5">Multidrug ABC transporter ATPase</fullName>
    </submittedName>
</protein>
<dbReference type="PANTHER" id="PTHR42939">
    <property type="entry name" value="ABC TRANSPORTER ATP-BINDING PROTEIN ALBC-RELATED"/>
    <property type="match status" value="1"/>
</dbReference>
<comment type="caution">
    <text evidence="5">The sequence shown here is derived from an EMBL/GenBank/DDBJ whole genome shotgun (WGS) entry which is preliminary data.</text>
</comment>
<proteinExistence type="predicted"/>
<dbReference type="PANTHER" id="PTHR42939:SF1">
    <property type="entry name" value="ABC TRANSPORTER ATP-BINDING PROTEIN ALBC-RELATED"/>
    <property type="match status" value="1"/>
</dbReference>
<organism evidence="5">
    <name type="scientific">Halalkalibacterium halodurans</name>
    <name type="common">Bacillus halodurans</name>
    <dbReference type="NCBI Taxonomy" id="86665"/>
    <lineage>
        <taxon>Bacteria</taxon>
        <taxon>Bacillati</taxon>
        <taxon>Bacillota</taxon>
        <taxon>Bacilli</taxon>
        <taxon>Bacillales</taxon>
        <taxon>Bacillaceae</taxon>
        <taxon>Halalkalibacterium (ex Joshi et al. 2022)</taxon>
    </lineage>
</organism>
<dbReference type="EMBL" id="LILD01000001">
    <property type="protein sequence ID" value="KOO37811.1"/>
    <property type="molecule type" value="Genomic_DNA"/>
</dbReference>
<dbReference type="PATRIC" id="fig|136160.3.peg.675"/>
<dbReference type="InterPro" id="IPR027417">
    <property type="entry name" value="P-loop_NTPase"/>
</dbReference>
<keyword evidence="1" id="KW-0813">Transport</keyword>
<gene>
    <name evidence="5" type="ORF">AMD02_02325</name>
</gene>
<dbReference type="PROSITE" id="PS50893">
    <property type="entry name" value="ABC_TRANSPORTER_2"/>
    <property type="match status" value="1"/>
</dbReference>
<reference evidence="5" key="1">
    <citation type="submission" date="2015-08" db="EMBL/GenBank/DDBJ databases">
        <title>Complete DNA Sequence of Pseudomonas syringae pv. actinidiae, the Causal Agent of Kiwifruit Canker Disease.</title>
        <authorList>
            <person name="Rikkerink E.H.A."/>
            <person name="Fineran P.C."/>
        </authorList>
    </citation>
    <scope>NUCLEOTIDE SEQUENCE</scope>
    <source>
        <strain evidence="5">DSM 13666</strain>
    </source>
</reference>
<keyword evidence="3" id="KW-0067">ATP-binding</keyword>
<evidence type="ECO:0000256" key="1">
    <source>
        <dbReference type="ARBA" id="ARBA00022448"/>
    </source>
</evidence>
<dbReference type="InterPro" id="IPR003439">
    <property type="entry name" value="ABC_transporter-like_ATP-bd"/>
</dbReference>
<accession>A0A0M0KG65</accession>
<dbReference type="CDD" id="cd03230">
    <property type="entry name" value="ABC_DR_subfamily_A"/>
    <property type="match status" value="1"/>
</dbReference>
<dbReference type="GeneID" id="87599022"/>
<dbReference type="SUPFAM" id="SSF52540">
    <property type="entry name" value="P-loop containing nucleoside triphosphate hydrolases"/>
    <property type="match status" value="1"/>
</dbReference>
<dbReference type="GO" id="GO:0005524">
    <property type="term" value="F:ATP binding"/>
    <property type="evidence" value="ECO:0007669"/>
    <property type="project" value="UniProtKB-KW"/>
</dbReference>